<evidence type="ECO:0000313" key="3">
    <source>
        <dbReference type="Proteomes" id="UP001055125"/>
    </source>
</evidence>
<dbReference type="Proteomes" id="UP001055125">
    <property type="component" value="Unassembled WGS sequence"/>
</dbReference>
<proteinExistence type="predicted"/>
<feature type="compositionally biased region" description="Basic residues" evidence="1">
    <location>
        <begin position="1"/>
        <end position="11"/>
    </location>
</feature>
<evidence type="ECO:0000313" key="2">
    <source>
        <dbReference type="EMBL" id="GJD92889.1"/>
    </source>
</evidence>
<gene>
    <name evidence="2" type="ORF">OCOJLMKI_0072</name>
</gene>
<reference evidence="2" key="1">
    <citation type="journal article" date="2021" name="Front. Microbiol.">
        <title>Comprehensive Comparative Genomics and Phenotyping of Methylobacterium Species.</title>
        <authorList>
            <person name="Alessa O."/>
            <person name="Ogura Y."/>
            <person name="Fujitani Y."/>
            <person name="Takami H."/>
            <person name="Hayashi T."/>
            <person name="Sahin N."/>
            <person name="Tani A."/>
        </authorList>
    </citation>
    <scope>NUCLEOTIDE SEQUENCE</scope>
    <source>
        <strain evidence="2">DSM 19015</strain>
    </source>
</reference>
<name>A0ABQ4RQ64_9HYPH</name>
<feature type="region of interest" description="Disordered" evidence="1">
    <location>
        <begin position="1"/>
        <end position="25"/>
    </location>
</feature>
<reference evidence="2" key="2">
    <citation type="submission" date="2021-08" db="EMBL/GenBank/DDBJ databases">
        <authorList>
            <person name="Tani A."/>
            <person name="Ola A."/>
            <person name="Ogura Y."/>
            <person name="Katsura K."/>
            <person name="Hayashi T."/>
        </authorList>
    </citation>
    <scope>NUCLEOTIDE SEQUENCE</scope>
    <source>
        <strain evidence="2">DSM 19015</strain>
    </source>
</reference>
<accession>A0ABQ4RQ64</accession>
<keyword evidence="3" id="KW-1185">Reference proteome</keyword>
<dbReference type="RefSeq" id="WP_238241958.1">
    <property type="nucleotide sequence ID" value="NZ_BPQP01000001.1"/>
</dbReference>
<evidence type="ECO:0000256" key="1">
    <source>
        <dbReference type="SAM" id="MobiDB-lite"/>
    </source>
</evidence>
<organism evidence="2 3">
    <name type="scientific">Methylobacterium iners</name>
    <dbReference type="NCBI Taxonomy" id="418707"/>
    <lineage>
        <taxon>Bacteria</taxon>
        <taxon>Pseudomonadati</taxon>
        <taxon>Pseudomonadota</taxon>
        <taxon>Alphaproteobacteria</taxon>
        <taxon>Hyphomicrobiales</taxon>
        <taxon>Methylobacteriaceae</taxon>
        <taxon>Methylobacterium</taxon>
    </lineage>
</organism>
<sequence>MPFSRHSRRGAWKLPLPEGPPTTARILPTQSPAIMRAIAAVQANAERYAAERLAVREAFGITEPVPFEGRYGRVA</sequence>
<protein>
    <submittedName>
        <fullName evidence="2">Uncharacterized protein</fullName>
    </submittedName>
</protein>
<comment type="caution">
    <text evidence="2">The sequence shown here is derived from an EMBL/GenBank/DDBJ whole genome shotgun (WGS) entry which is preliminary data.</text>
</comment>
<dbReference type="EMBL" id="BPQP01000001">
    <property type="protein sequence ID" value="GJD92889.1"/>
    <property type="molecule type" value="Genomic_DNA"/>
</dbReference>